<evidence type="ECO:0000256" key="2">
    <source>
        <dbReference type="PROSITE-ProRule" id="PRU00169"/>
    </source>
</evidence>
<dbReference type="Pfam" id="PF01627">
    <property type="entry name" value="Hpt"/>
    <property type="match status" value="1"/>
</dbReference>
<dbReference type="CDD" id="cd00088">
    <property type="entry name" value="HPT"/>
    <property type="match status" value="1"/>
</dbReference>
<proteinExistence type="predicted"/>
<evidence type="ECO:0000256" key="1">
    <source>
        <dbReference type="PROSITE-ProRule" id="PRU00110"/>
    </source>
</evidence>
<accession>A0AAP5I9T5</accession>
<gene>
    <name evidence="5" type="ORF">G7B40_022420</name>
</gene>
<dbReference type="Gene3D" id="1.20.120.160">
    <property type="entry name" value="HPT domain"/>
    <property type="match status" value="1"/>
</dbReference>
<dbReference type="Pfam" id="PF00072">
    <property type="entry name" value="Response_reg"/>
    <property type="match status" value="1"/>
</dbReference>
<feature type="domain" description="Response regulatory" evidence="3">
    <location>
        <begin position="477"/>
        <end position="594"/>
    </location>
</feature>
<dbReference type="AlphaFoldDB" id="A0AAP5I9T5"/>
<feature type="domain" description="HPt" evidence="4">
    <location>
        <begin position="4"/>
        <end position="102"/>
    </location>
</feature>
<comment type="caution">
    <text evidence="5">The sequence shown here is derived from an EMBL/GenBank/DDBJ whole genome shotgun (WGS) entry which is preliminary data.</text>
</comment>
<dbReference type="PANTHER" id="PTHR43395:SF1">
    <property type="entry name" value="CHEMOTAXIS PROTEIN CHEA"/>
    <property type="match status" value="1"/>
</dbReference>
<dbReference type="PANTHER" id="PTHR43395">
    <property type="entry name" value="SENSOR HISTIDINE KINASE CHEA"/>
    <property type="match status" value="1"/>
</dbReference>
<dbReference type="InterPro" id="IPR001789">
    <property type="entry name" value="Sig_transdc_resp-reg_receiver"/>
</dbReference>
<dbReference type="PROSITE" id="PS50110">
    <property type="entry name" value="RESPONSE_REGULATORY"/>
    <property type="match status" value="1"/>
</dbReference>
<dbReference type="SUPFAM" id="SSF50341">
    <property type="entry name" value="CheW-like"/>
    <property type="match status" value="1"/>
</dbReference>
<dbReference type="GO" id="GO:0000160">
    <property type="term" value="P:phosphorelay signal transduction system"/>
    <property type="evidence" value="ECO:0007669"/>
    <property type="project" value="InterPro"/>
</dbReference>
<evidence type="ECO:0000313" key="5">
    <source>
        <dbReference type="EMBL" id="MDR9897299.1"/>
    </source>
</evidence>
<dbReference type="InterPro" id="IPR036641">
    <property type="entry name" value="HPT_dom_sf"/>
</dbReference>
<dbReference type="InterPro" id="IPR011006">
    <property type="entry name" value="CheY-like_superfamily"/>
</dbReference>
<evidence type="ECO:0000259" key="3">
    <source>
        <dbReference type="PROSITE" id="PS50110"/>
    </source>
</evidence>
<sequence>MFLKNGIRNQVYQNFLEETLELVQQIQDELIELPYSYTAPKIRDLVRAIHTIQSGAVQINFAGIETLVKQLEKTFDFLEQKNIETDMLLQAYGSLRLFLLDRSNNEEYDTSSALTTTETVFANLETRSNHHIEAVSDISTITQEDVDTSRLILTTEISQELEHLEMILAHTHERELAQELASQAEVFLGLGELLELSGFVAIARTTLATLETTPQAAYNIGQLALAGLRSTYEAILKADFSIDTVKEFPKTKLLGTKDKELLSIAPAQKISQQVYLWSADASTNTQRSTSQIRLKTSKLFVWVAGHTIFTLKTESVEDILIPQDGEIISSRAQKFLHWREQMLPVYQVSQLLTYITPRQEANSKDAFPEGFSVDNPSEPLFIISQEQLTLALKPDIEFLITQPELVIQPFSDENRLPSYVHGYTIWKDNPLQVIDIVGLLAYFNQTVDRKQLAQMPSVDILGASNKTILTATIKKPTVLVVDDSKTVRQIISLALQEAGYQVLQAQDGQEAIAQLQQNPRIQLVICDIEMPNLNGFEFLSYRLKDPMLTKIPVVVLSTCNSSKHRQLAMQLGAVQYFTKPYVKQEFLAALKGIIQKNG</sequence>
<dbReference type="SMART" id="SM00448">
    <property type="entry name" value="REC"/>
    <property type="match status" value="1"/>
</dbReference>
<organism evidence="5 6">
    <name type="scientific">Aetokthonos hydrillicola Thurmond2011</name>
    <dbReference type="NCBI Taxonomy" id="2712845"/>
    <lineage>
        <taxon>Bacteria</taxon>
        <taxon>Bacillati</taxon>
        <taxon>Cyanobacteriota</taxon>
        <taxon>Cyanophyceae</taxon>
        <taxon>Nostocales</taxon>
        <taxon>Hapalosiphonaceae</taxon>
        <taxon>Aetokthonos</taxon>
    </lineage>
</organism>
<dbReference type="EMBL" id="JAALHA020000012">
    <property type="protein sequence ID" value="MDR9897299.1"/>
    <property type="molecule type" value="Genomic_DNA"/>
</dbReference>
<evidence type="ECO:0000313" key="6">
    <source>
        <dbReference type="Proteomes" id="UP000667802"/>
    </source>
</evidence>
<dbReference type="Proteomes" id="UP000667802">
    <property type="component" value="Unassembled WGS sequence"/>
</dbReference>
<protein>
    <submittedName>
        <fullName evidence="5">Response regulator</fullName>
    </submittedName>
</protein>
<keyword evidence="6" id="KW-1185">Reference proteome</keyword>
<dbReference type="InterPro" id="IPR036061">
    <property type="entry name" value="CheW-like_dom_sf"/>
</dbReference>
<evidence type="ECO:0000259" key="4">
    <source>
        <dbReference type="PROSITE" id="PS50894"/>
    </source>
</evidence>
<dbReference type="PROSITE" id="PS50894">
    <property type="entry name" value="HPT"/>
    <property type="match status" value="1"/>
</dbReference>
<dbReference type="InterPro" id="IPR051315">
    <property type="entry name" value="Bact_Chemotaxis_CheA"/>
</dbReference>
<dbReference type="RefSeq" id="WP_208344021.1">
    <property type="nucleotide sequence ID" value="NZ_CAWQFN010000452.1"/>
</dbReference>
<reference evidence="6" key="1">
    <citation type="journal article" date="2021" name="Science">
        <title>Hunting the eagle killer: A cyanobacterial neurotoxin causes vacuolar myelinopathy.</title>
        <authorList>
            <person name="Breinlinger S."/>
            <person name="Phillips T.J."/>
            <person name="Haram B.N."/>
            <person name="Mares J."/>
            <person name="Martinez Yerena J.A."/>
            <person name="Hrouzek P."/>
            <person name="Sobotka R."/>
            <person name="Henderson W.M."/>
            <person name="Schmieder P."/>
            <person name="Williams S.M."/>
            <person name="Lauderdale J.D."/>
            <person name="Wilde H.D."/>
            <person name="Gerrin W."/>
            <person name="Kust A."/>
            <person name="Washington J.W."/>
            <person name="Wagner C."/>
            <person name="Geier B."/>
            <person name="Liebeke M."/>
            <person name="Enke H."/>
            <person name="Niedermeyer T.H.J."/>
            <person name="Wilde S.B."/>
        </authorList>
    </citation>
    <scope>NUCLEOTIDE SEQUENCE [LARGE SCALE GENOMIC DNA]</scope>
    <source>
        <strain evidence="6">Thurmond2011</strain>
    </source>
</reference>
<dbReference type="Gene3D" id="3.40.50.2300">
    <property type="match status" value="1"/>
</dbReference>
<dbReference type="SUPFAM" id="SSF47226">
    <property type="entry name" value="Histidine-containing phosphotransfer domain, HPT domain"/>
    <property type="match status" value="1"/>
</dbReference>
<dbReference type="InterPro" id="IPR008207">
    <property type="entry name" value="Sig_transdc_His_kin_Hpt_dom"/>
</dbReference>
<dbReference type="SUPFAM" id="SSF52172">
    <property type="entry name" value="CheY-like"/>
    <property type="match status" value="1"/>
</dbReference>
<name>A0AAP5I9T5_9CYAN</name>
<keyword evidence="2" id="KW-0597">Phosphoprotein</keyword>
<feature type="modified residue" description="4-aspartylphosphate" evidence="2">
    <location>
        <position position="527"/>
    </location>
</feature>
<feature type="modified residue" description="Phosphohistidine" evidence="1">
    <location>
        <position position="50"/>
    </location>
</feature>
<dbReference type="GO" id="GO:0006935">
    <property type="term" value="P:chemotaxis"/>
    <property type="evidence" value="ECO:0007669"/>
    <property type="project" value="InterPro"/>
</dbReference>